<reference evidence="2" key="1">
    <citation type="journal article" date="2018" name="Nat. Microbiol.">
        <title>Leveraging single-cell genomics to expand the fungal tree of life.</title>
        <authorList>
            <person name="Ahrendt S.R."/>
            <person name="Quandt C.A."/>
            <person name="Ciobanu D."/>
            <person name="Clum A."/>
            <person name="Salamov A."/>
            <person name="Andreopoulos B."/>
            <person name="Cheng J.F."/>
            <person name="Woyke T."/>
            <person name="Pelin A."/>
            <person name="Henrissat B."/>
            <person name="Reynolds N.K."/>
            <person name="Benny G.L."/>
            <person name="Smith M.E."/>
            <person name="James T.Y."/>
            <person name="Grigoriev I.V."/>
        </authorList>
    </citation>
    <scope>NUCLEOTIDE SEQUENCE [LARGE SCALE GENOMIC DNA]</scope>
</reference>
<sequence>MEKLQKTRCSALNAFDLLDAVYAHFNDDELFESFIETLLLSPKTIDQASAPSDPITALAAAARSDVGTEALVVALAESFAQQKRIRDELGKRGFSKVVFEGYLNILSLDDPSTDNEHVLAQIWSWFGEKTDSATQESLRLVFLEEAVRCGLEIDMPTLKQVRSCVADDALYSEFLRYLSMHESQNIPWYQVFEMLKSIIERGKPGVWEGVELVLKEWRMSLAQTFLDSAATVVASHGAPDAVFAEFADMYLADSEDCFDRMMAMTDDEALVEDLKRLEIGTRGIKSMVR</sequence>
<gene>
    <name evidence="1" type="ORF">BDK51DRAFT_43057</name>
</gene>
<evidence type="ECO:0000313" key="2">
    <source>
        <dbReference type="Proteomes" id="UP000269721"/>
    </source>
</evidence>
<evidence type="ECO:0000313" key="1">
    <source>
        <dbReference type="EMBL" id="RKO84834.1"/>
    </source>
</evidence>
<dbReference type="EMBL" id="KZ999683">
    <property type="protein sequence ID" value="RKO84834.1"/>
    <property type="molecule type" value="Genomic_DNA"/>
</dbReference>
<name>A0A4P9VYK3_9FUNG</name>
<dbReference type="Proteomes" id="UP000269721">
    <property type="component" value="Unassembled WGS sequence"/>
</dbReference>
<protein>
    <submittedName>
        <fullName evidence="1">Uncharacterized protein</fullName>
    </submittedName>
</protein>
<proteinExistence type="predicted"/>
<organism evidence="1 2">
    <name type="scientific">Blyttiomyces helicus</name>
    <dbReference type="NCBI Taxonomy" id="388810"/>
    <lineage>
        <taxon>Eukaryota</taxon>
        <taxon>Fungi</taxon>
        <taxon>Fungi incertae sedis</taxon>
        <taxon>Chytridiomycota</taxon>
        <taxon>Chytridiomycota incertae sedis</taxon>
        <taxon>Chytridiomycetes</taxon>
        <taxon>Chytridiomycetes incertae sedis</taxon>
        <taxon>Blyttiomyces</taxon>
    </lineage>
</organism>
<keyword evidence="2" id="KW-1185">Reference proteome</keyword>
<dbReference type="OrthoDB" id="2156793at2759"/>
<dbReference type="AlphaFoldDB" id="A0A4P9VYK3"/>
<accession>A0A4P9VYK3</accession>